<dbReference type="PROSITE" id="PS51747">
    <property type="entry name" value="CYT_DCMP_DEAMINASES_2"/>
    <property type="match status" value="1"/>
</dbReference>
<keyword evidence="1" id="KW-0479">Metal-binding</keyword>
<name>A0AAD5SGP0_9FUNG</name>
<dbReference type="AlphaFoldDB" id="A0AAD5SGP0"/>
<evidence type="ECO:0000259" key="3">
    <source>
        <dbReference type="PROSITE" id="PS51747"/>
    </source>
</evidence>
<feature type="domain" description="CMP/dCMP-type deaminase" evidence="3">
    <location>
        <begin position="1"/>
        <end position="106"/>
    </location>
</feature>
<keyword evidence="5" id="KW-1185">Reference proteome</keyword>
<evidence type="ECO:0000313" key="5">
    <source>
        <dbReference type="Proteomes" id="UP001212841"/>
    </source>
</evidence>
<dbReference type="Gene3D" id="3.40.140.10">
    <property type="entry name" value="Cytidine Deaminase, domain 2"/>
    <property type="match status" value="1"/>
</dbReference>
<dbReference type="GO" id="GO:0002100">
    <property type="term" value="P:tRNA wobble adenosine to inosine editing"/>
    <property type="evidence" value="ECO:0007669"/>
    <property type="project" value="InterPro"/>
</dbReference>
<dbReference type="PROSITE" id="PS00903">
    <property type="entry name" value="CYT_DCMP_DEAMINASES_1"/>
    <property type="match status" value="1"/>
</dbReference>
<dbReference type="InterPro" id="IPR016193">
    <property type="entry name" value="Cytidine_deaminase-like"/>
</dbReference>
<dbReference type="Proteomes" id="UP001212841">
    <property type="component" value="Unassembled WGS sequence"/>
</dbReference>
<comment type="caution">
    <text evidence="4">The sequence shown here is derived from an EMBL/GenBank/DDBJ whole genome shotgun (WGS) entry which is preliminary data.</text>
</comment>
<dbReference type="GO" id="GO:0008270">
    <property type="term" value="F:zinc ion binding"/>
    <property type="evidence" value="ECO:0007669"/>
    <property type="project" value="InterPro"/>
</dbReference>
<dbReference type="InterPro" id="IPR002125">
    <property type="entry name" value="CMP_dCMP_dom"/>
</dbReference>
<dbReference type="GO" id="GO:0052717">
    <property type="term" value="F:tRNA-specific adenosine-34 deaminase activity"/>
    <property type="evidence" value="ECO:0007669"/>
    <property type="project" value="UniProtKB-EC"/>
</dbReference>
<dbReference type="InterPro" id="IPR016192">
    <property type="entry name" value="APOBEC/CMP_deaminase_Zn-bd"/>
</dbReference>
<sequence length="161" mass="17537">MGAVIVRSPPPSESLPQTIPGTVISIGTNTPILPPPPGKSLRHSAEIHAELSAISHAARKGISLDGAEIYITFPPCKDCFIAILNAGIKKIAYRKTLKLENAREVARFWGVELEDVDDLEADLRSIERVNACVQRFYETNPPDSGGGEGFSPLFRFIRKGQ</sequence>
<dbReference type="SUPFAM" id="SSF53927">
    <property type="entry name" value="Cytidine deaminase-like"/>
    <property type="match status" value="1"/>
</dbReference>
<accession>A0AAD5SGP0</accession>
<gene>
    <name evidence="4" type="ORF">HK097_002848</name>
</gene>
<evidence type="ECO:0000256" key="1">
    <source>
        <dbReference type="ARBA" id="ARBA00022723"/>
    </source>
</evidence>
<dbReference type="Pfam" id="PF00383">
    <property type="entry name" value="dCMP_cyt_deam_1"/>
    <property type="match status" value="1"/>
</dbReference>
<reference evidence="4" key="1">
    <citation type="submission" date="2020-05" db="EMBL/GenBank/DDBJ databases">
        <title>Phylogenomic resolution of chytrid fungi.</title>
        <authorList>
            <person name="Stajich J.E."/>
            <person name="Amses K."/>
            <person name="Simmons R."/>
            <person name="Seto K."/>
            <person name="Myers J."/>
            <person name="Bonds A."/>
            <person name="Quandt C.A."/>
            <person name="Barry K."/>
            <person name="Liu P."/>
            <person name="Grigoriev I."/>
            <person name="Longcore J.E."/>
            <person name="James T.Y."/>
        </authorList>
    </citation>
    <scope>NUCLEOTIDE SEQUENCE</scope>
    <source>
        <strain evidence="4">JEL0318</strain>
    </source>
</reference>
<keyword evidence="2" id="KW-0862">Zinc</keyword>
<evidence type="ECO:0000313" key="4">
    <source>
        <dbReference type="EMBL" id="KAJ3054019.1"/>
    </source>
</evidence>
<proteinExistence type="predicted"/>
<organism evidence="4 5">
    <name type="scientific">Rhizophlyctis rosea</name>
    <dbReference type="NCBI Taxonomy" id="64517"/>
    <lineage>
        <taxon>Eukaryota</taxon>
        <taxon>Fungi</taxon>
        <taxon>Fungi incertae sedis</taxon>
        <taxon>Chytridiomycota</taxon>
        <taxon>Chytridiomycota incertae sedis</taxon>
        <taxon>Chytridiomycetes</taxon>
        <taxon>Rhizophlyctidales</taxon>
        <taxon>Rhizophlyctidaceae</taxon>
        <taxon>Rhizophlyctis</taxon>
    </lineage>
</organism>
<evidence type="ECO:0000256" key="2">
    <source>
        <dbReference type="ARBA" id="ARBA00022833"/>
    </source>
</evidence>
<dbReference type="EMBL" id="JADGJD010000164">
    <property type="protein sequence ID" value="KAJ3054019.1"/>
    <property type="molecule type" value="Genomic_DNA"/>
</dbReference>
<protein>
    <recommendedName>
        <fullName evidence="3">CMP/dCMP-type deaminase domain-containing protein</fullName>
    </recommendedName>
</protein>